<accession>A0A3G7UCH7</accession>
<reference evidence="2 3" key="1">
    <citation type="submission" date="2018-03" db="EMBL/GenBank/DDBJ databases">
        <title>Diversity of phytobeneficial traits revealed by whole-genome analysis of worldwide-isolated phenazine-producing Pseudomonas spp.</title>
        <authorList>
            <person name="Biessy A."/>
            <person name="Novinscak A."/>
            <person name="Blom J."/>
            <person name="Leger G."/>
            <person name="Thomashow L.S."/>
            <person name="Cazorla F.M."/>
            <person name="Josic D."/>
            <person name="Filion M."/>
        </authorList>
    </citation>
    <scope>NUCLEOTIDE SEQUENCE [LARGE SCALE GENOMIC DNA]</scope>
    <source>
        <strain evidence="2 3">30B</strain>
    </source>
</reference>
<dbReference type="AlphaFoldDB" id="A0A3G7UCH7"/>
<dbReference type="EMBL" id="CP027754">
    <property type="protein sequence ID" value="AZE56332.1"/>
    <property type="molecule type" value="Genomic_DNA"/>
</dbReference>
<feature type="coiled-coil region" evidence="1">
    <location>
        <begin position="100"/>
        <end position="131"/>
    </location>
</feature>
<evidence type="ECO:0000313" key="3">
    <source>
        <dbReference type="Proteomes" id="UP000268696"/>
    </source>
</evidence>
<proteinExistence type="predicted"/>
<sequence>MAINFDVVIDTPDYEVDMKAGLDTLQGISDATRTIAETLLTGKVPQRKTYKSDVRTTLKKSFKGSYGQIFSLDISDDELRKEYKKIGNSAFSELMTFFMKEALDLETNELSDKAEKLVAKLGDNAERLVRQLRTSIMKNAHEVSKKFGYDVKVSFRKSVAEKILIAKFDSTTALALEAERAQERITIFASIRRFNTNTGNGRLQLRDEEETVAFGFETIYRDVRFATKKKFSENLDHNNGIDIDNWEYLEMEVYPIKLFDDRVIKYIVAGFHDD</sequence>
<evidence type="ECO:0000313" key="2">
    <source>
        <dbReference type="EMBL" id="AZE56332.1"/>
    </source>
</evidence>
<name>A0A3G7UCH7_9PSED</name>
<dbReference type="Proteomes" id="UP000268696">
    <property type="component" value="Chromosome"/>
</dbReference>
<keyword evidence="1" id="KW-0175">Coiled coil</keyword>
<protein>
    <submittedName>
        <fullName evidence="2">Uncharacterized protein</fullName>
    </submittedName>
</protein>
<evidence type="ECO:0000256" key="1">
    <source>
        <dbReference type="SAM" id="Coils"/>
    </source>
</evidence>
<organism evidence="2 3">
    <name type="scientific">Pseudomonas synxantha</name>
    <dbReference type="NCBI Taxonomy" id="47883"/>
    <lineage>
        <taxon>Bacteria</taxon>
        <taxon>Pseudomonadati</taxon>
        <taxon>Pseudomonadota</taxon>
        <taxon>Gammaproteobacteria</taxon>
        <taxon>Pseudomonadales</taxon>
        <taxon>Pseudomonadaceae</taxon>
        <taxon>Pseudomonas</taxon>
    </lineage>
</organism>
<gene>
    <name evidence="2" type="ORF">C4K03_4185</name>
</gene>